<dbReference type="Proteomes" id="UP000424080">
    <property type="component" value="Segment"/>
</dbReference>
<name>A0A5S9HYN3_9CAUD</name>
<protein>
    <submittedName>
        <fullName evidence="1">Uncharacterized protein</fullName>
    </submittedName>
</protein>
<evidence type="ECO:0000313" key="2">
    <source>
        <dbReference type="Proteomes" id="UP000424080"/>
    </source>
</evidence>
<evidence type="ECO:0000313" key="1">
    <source>
        <dbReference type="EMBL" id="BBI90912.1"/>
    </source>
</evidence>
<accession>A0A5S9HYN3</accession>
<organism evidence="1 2">
    <name type="scientific">Tenacibaculum phage PTm5</name>
    <dbReference type="NCBI Taxonomy" id="2547426"/>
    <lineage>
        <taxon>Viruses</taxon>
        <taxon>Duplodnaviria</taxon>
        <taxon>Heunggongvirae</taxon>
        <taxon>Uroviricota</taxon>
        <taxon>Caudoviricetes</taxon>
        <taxon>Shirahamavirus</taxon>
        <taxon>Shirahamavirus PTm1</taxon>
    </lineage>
</organism>
<proteinExistence type="predicted"/>
<sequence>MNSKQLENVKVAVKELQDLYHAQYDTKNEICVDALTKDVEVVRFLSKNSFFDSYDIKVPKVKPFTAEYVLERISKKQKIVYVNYTDVFKTIIDKIELPRRVSATSYGLGIEAIFGTREENFKDMHAVGDKLKEYGIEFTYGASEAEWVRQIRISKKQSNIDRIKALK</sequence>
<reference evidence="1 2" key="1">
    <citation type="journal article" date="2019" name="Arch. Virol.">
        <title>A novel jumbo Tenacibaculum maritimum lytic phage with head-fiber-like appendages.</title>
        <authorList>
            <person name="Kawato Y."/>
            <person name="Istiqomah I."/>
            <person name="Gaafar A.Y."/>
            <person name="Hanaoka M."/>
            <person name="Ishimaru K."/>
            <person name="Yasuike M."/>
            <person name="Nishiki I."/>
            <person name="Nakamura Y."/>
            <person name="Fujiwara A."/>
            <person name="Nakai T."/>
        </authorList>
    </citation>
    <scope>NUCLEOTIDE SEQUENCE [LARGE SCALE GENOMIC DNA]</scope>
    <source>
        <strain evidence="1 2">PTm5</strain>
    </source>
</reference>
<dbReference type="EMBL" id="AP019525">
    <property type="protein sequence ID" value="BBI90912.1"/>
    <property type="molecule type" value="Genomic_DNA"/>
</dbReference>